<sequence>MAPSPAGTYSANVPPSCAIKANSGSSMAFADWPCPPTSIPPHDCTYVAGLPAPQSGVAGTPQETAVCEGHPRYRHGGHSLRFERRFDEGRRRAAVRMMAGLKRQPIHPLLPHHKNHKHLASRPSFLYHLRVLPPPPQS</sequence>
<comment type="caution">
    <text evidence="1">The sequence shown here is derived from an EMBL/GenBank/DDBJ whole genome shotgun (WGS) entry which is preliminary data.</text>
</comment>
<dbReference type="EMBL" id="MU003492">
    <property type="protein sequence ID" value="KAF2477914.1"/>
    <property type="molecule type" value="Genomic_DNA"/>
</dbReference>
<evidence type="ECO:0000313" key="2">
    <source>
        <dbReference type="Proteomes" id="UP000799755"/>
    </source>
</evidence>
<proteinExistence type="predicted"/>
<evidence type="ECO:0000313" key="1">
    <source>
        <dbReference type="EMBL" id="KAF2477914.1"/>
    </source>
</evidence>
<gene>
    <name evidence="1" type="ORF">BDR25DRAFT_5450</name>
</gene>
<name>A0ACB6RF98_9PLEO</name>
<dbReference type="Proteomes" id="UP000799755">
    <property type="component" value="Unassembled WGS sequence"/>
</dbReference>
<reference evidence="1" key="1">
    <citation type="journal article" date="2020" name="Stud. Mycol.">
        <title>101 Dothideomycetes genomes: a test case for predicting lifestyles and emergence of pathogens.</title>
        <authorList>
            <person name="Haridas S."/>
            <person name="Albert R."/>
            <person name="Binder M."/>
            <person name="Bloem J."/>
            <person name="Labutti K."/>
            <person name="Salamov A."/>
            <person name="Andreopoulos B."/>
            <person name="Baker S."/>
            <person name="Barry K."/>
            <person name="Bills G."/>
            <person name="Bluhm B."/>
            <person name="Cannon C."/>
            <person name="Castanera R."/>
            <person name="Culley D."/>
            <person name="Daum C."/>
            <person name="Ezra D."/>
            <person name="Gonzalez J."/>
            <person name="Henrissat B."/>
            <person name="Kuo A."/>
            <person name="Liang C."/>
            <person name="Lipzen A."/>
            <person name="Lutzoni F."/>
            <person name="Magnuson J."/>
            <person name="Mondo S."/>
            <person name="Nolan M."/>
            <person name="Ohm R."/>
            <person name="Pangilinan J."/>
            <person name="Park H.-J."/>
            <person name="Ramirez L."/>
            <person name="Alfaro M."/>
            <person name="Sun H."/>
            <person name="Tritt A."/>
            <person name="Yoshinaga Y."/>
            <person name="Zwiers L.-H."/>
            <person name="Turgeon B."/>
            <person name="Goodwin S."/>
            <person name="Spatafora J."/>
            <person name="Crous P."/>
            <person name="Grigoriev I."/>
        </authorList>
    </citation>
    <scope>NUCLEOTIDE SEQUENCE</scope>
    <source>
        <strain evidence="1">ATCC 200398</strain>
    </source>
</reference>
<protein>
    <submittedName>
        <fullName evidence="1">Uncharacterized protein</fullName>
    </submittedName>
</protein>
<accession>A0ACB6RF98</accession>
<organism evidence="1 2">
    <name type="scientific">Lindgomyces ingoldianus</name>
    <dbReference type="NCBI Taxonomy" id="673940"/>
    <lineage>
        <taxon>Eukaryota</taxon>
        <taxon>Fungi</taxon>
        <taxon>Dikarya</taxon>
        <taxon>Ascomycota</taxon>
        <taxon>Pezizomycotina</taxon>
        <taxon>Dothideomycetes</taxon>
        <taxon>Pleosporomycetidae</taxon>
        <taxon>Pleosporales</taxon>
        <taxon>Lindgomycetaceae</taxon>
        <taxon>Lindgomyces</taxon>
    </lineage>
</organism>
<keyword evidence="2" id="KW-1185">Reference proteome</keyword>